<organism evidence="1 2">
    <name type="scientific">Melastoma candidum</name>
    <dbReference type="NCBI Taxonomy" id="119954"/>
    <lineage>
        <taxon>Eukaryota</taxon>
        <taxon>Viridiplantae</taxon>
        <taxon>Streptophyta</taxon>
        <taxon>Embryophyta</taxon>
        <taxon>Tracheophyta</taxon>
        <taxon>Spermatophyta</taxon>
        <taxon>Magnoliopsida</taxon>
        <taxon>eudicotyledons</taxon>
        <taxon>Gunneridae</taxon>
        <taxon>Pentapetalae</taxon>
        <taxon>rosids</taxon>
        <taxon>malvids</taxon>
        <taxon>Myrtales</taxon>
        <taxon>Melastomataceae</taxon>
        <taxon>Melastomatoideae</taxon>
        <taxon>Melastomateae</taxon>
        <taxon>Melastoma</taxon>
    </lineage>
</organism>
<protein>
    <submittedName>
        <fullName evidence="1">Uncharacterized protein</fullName>
    </submittedName>
</protein>
<keyword evidence="2" id="KW-1185">Reference proteome</keyword>
<accession>A0ACB9MZJ7</accession>
<comment type="caution">
    <text evidence="1">The sequence shown here is derived from an EMBL/GenBank/DDBJ whole genome shotgun (WGS) entry which is preliminary data.</text>
</comment>
<gene>
    <name evidence="1" type="ORF">MLD38_027894</name>
</gene>
<sequence>MSHVQARSRIDQLKRLGHSVNKFEFILMGGTFMSLAAEYRDYFIRNLHGGLSGYTSANVDEPVAYSEHGVVNCIGMTIFFCLGPHLRQMLLCGYTQLEIGVQSTCEDVARDTYRGHTVAAMADCFCLAKDVGFKAWMLKP</sequence>
<dbReference type="Proteomes" id="UP001057402">
    <property type="component" value="Chromosome 8"/>
</dbReference>
<reference evidence="2" key="1">
    <citation type="journal article" date="2023" name="Front. Plant Sci.">
        <title>Chromosomal-level genome assembly of Melastoma candidum provides insights into trichome evolution.</title>
        <authorList>
            <person name="Zhong Y."/>
            <person name="Wu W."/>
            <person name="Sun C."/>
            <person name="Zou P."/>
            <person name="Liu Y."/>
            <person name="Dai S."/>
            <person name="Zhou R."/>
        </authorList>
    </citation>
    <scope>NUCLEOTIDE SEQUENCE [LARGE SCALE GENOMIC DNA]</scope>
</reference>
<evidence type="ECO:0000313" key="2">
    <source>
        <dbReference type="Proteomes" id="UP001057402"/>
    </source>
</evidence>
<proteinExistence type="predicted"/>
<dbReference type="EMBL" id="CM042887">
    <property type="protein sequence ID" value="KAI4329513.1"/>
    <property type="molecule type" value="Genomic_DNA"/>
</dbReference>
<name>A0ACB9MZJ7_9MYRT</name>
<evidence type="ECO:0000313" key="1">
    <source>
        <dbReference type="EMBL" id="KAI4329513.1"/>
    </source>
</evidence>